<comment type="caution">
    <text evidence="2">The sequence shown here is derived from an EMBL/GenBank/DDBJ whole genome shotgun (WGS) entry which is preliminary data.</text>
</comment>
<dbReference type="AlphaFoldDB" id="X1JT93"/>
<dbReference type="EMBL" id="BARU01038151">
    <property type="protein sequence ID" value="GAH81474.1"/>
    <property type="molecule type" value="Genomic_DNA"/>
</dbReference>
<reference evidence="2" key="1">
    <citation type="journal article" date="2014" name="Front. Microbiol.">
        <title>High frequency of phylogenetically diverse reductive dehalogenase-homologous genes in deep subseafloor sedimentary metagenomes.</title>
        <authorList>
            <person name="Kawai M."/>
            <person name="Futagami T."/>
            <person name="Toyoda A."/>
            <person name="Takaki Y."/>
            <person name="Nishi S."/>
            <person name="Hori S."/>
            <person name="Arai W."/>
            <person name="Tsubouchi T."/>
            <person name="Morono Y."/>
            <person name="Uchiyama I."/>
            <person name="Ito T."/>
            <person name="Fujiyama A."/>
            <person name="Inagaki F."/>
            <person name="Takami H."/>
        </authorList>
    </citation>
    <scope>NUCLEOTIDE SEQUENCE</scope>
    <source>
        <strain evidence="2">Expedition CK06-06</strain>
    </source>
</reference>
<sequence>HYQGAGSYDLEVLGKMYGIAENLRFVGGMNLNAGTPAEEMVRFYNIADCYISSTMGESFHLPALESMACGTPCIIPNHTTGPQLVGEPKTGLLIEPLKMKNKDIFGWTGPQLSDKILIDPVDMADKMTKMYRDKKLREKFSKNAVNFAKKYDWEKVVIKKWIDFFEYVEGFVEPLDYKKKKLGI</sequence>
<dbReference type="PANTHER" id="PTHR12526">
    <property type="entry name" value="GLYCOSYLTRANSFERASE"/>
    <property type="match status" value="1"/>
</dbReference>
<dbReference type="InterPro" id="IPR001296">
    <property type="entry name" value="Glyco_trans_1"/>
</dbReference>
<protein>
    <recommendedName>
        <fullName evidence="1">Glycosyl transferase family 1 domain-containing protein</fullName>
    </recommendedName>
</protein>
<evidence type="ECO:0000259" key="1">
    <source>
        <dbReference type="Pfam" id="PF00534"/>
    </source>
</evidence>
<gene>
    <name evidence="2" type="ORF">S03H2_59337</name>
</gene>
<dbReference type="SUPFAM" id="SSF53756">
    <property type="entry name" value="UDP-Glycosyltransferase/glycogen phosphorylase"/>
    <property type="match status" value="1"/>
</dbReference>
<dbReference type="GO" id="GO:0016757">
    <property type="term" value="F:glycosyltransferase activity"/>
    <property type="evidence" value="ECO:0007669"/>
    <property type="project" value="InterPro"/>
</dbReference>
<dbReference type="CDD" id="cd03801">
    <property type="entry name" value="GT4_PimA-like"/>
    <property type="match status" value="1"/>
</dbReference>
<organism evidence="2">
    <name type="scientific">marine sediment metagenome</name>
    <dbReference type="NCBI Taxonomy" id="412755"/>
    <lineage>
        <taxon>unclassified sequences</taxon>
        <taxon>metagenomes</taxon>
        <taxon>ecological metagenomes</taxon>
    </lineage>
</organism>
<feature type="non-terminal residue" evidence="2">
    <location>
        <position position="1"/>
    </location>
</feature>
<evidence type="ECO:0000313" key="2">
    <source>
        <dbReference type="EMBL" id="GAH81474.1"/>
    </source>
</evidence>
<accession>X1JT93</accession>
<feature type="domain" description="Glycosyl transferase family 1" evidence="1">
    <location>
        <begin position="8"/>
        <end position="96"/>
    </location>
</feature>
<dbReference type="Pfam" id="PF00534">
    <property type="entry name" value="Glycos_transf_1"/>
    <property type="match status" value="1"/>
</dbReference>
<proteinExistence type="predicted"/>
<name>X1JT93_9ZZZZ</name>
<dbReference type="Gene3D" id="3.40.50.2000">
    <property type="entry name" value="Glycogen Phosphorylase B"/>
    <property type="match status" value="1"/>
</dbReference>